<reference evidence="3 4" key="1">
    <citation type="submission" date="2019-09" db="EMBL/GenBank/DDBJ databases">
        <title>Genomes of family Cryomorphaceae.</title>
        <authorList>
            <person name="Bowman J.P."/>
        </authorList>
    </citation>
    <scope>NUCLEOTIDE SEQUENCE [LARGE SCALE GENOMIC DNA]</scope>
    <source>
        <strain evidence="3 4">LMG 25704</strain>
    </source>
</reference>
<dbReference type="OrthoDB" id="1199105at2"/>
<dbReference type="PROSITE" id="PS51257">
    <property type="entry name" value="PROKAR_LIPOPROTEIN"/>
    <property type="match status" value="1"/>
</dbReference>
<name>A0A6N6RHN7_9FLAO</name>
<dbReference type="RefSeq" id="WP_151667595.1">
    <property type="nucleotide sequence ID" value="NZ_WBVO01000007.1"/>
</dbReference>
<gene>
    <name evidence="3" type="ORF">F8C67_09455</name>
</gene>
<dbReference type="EMBL" id="WBVO01000007">
    <property type="protein sequence ID" value="KAB2809772.1"/>
    <property type="molecule type" value="Genomic_DNA"/>
</dbReference>
<evidence type="ECO:0008006" key="5">
    <source>
        <dbReference type="Google" id="ProtNLM"/>
    </source>
</evidence>
<proteinExistence type="predicted"/>
<dbReference type="AlphaFoldDB" id="A0A6N6RHN7"/>
<dbReference type="Proteomes" id="UP000468650">
    <property type="component" value="Unassembled WGS sequence"/>
</dbReference>
<comment type="caution">
    <text evidence="3">The sequence shown here is derived from an EMBL/GenBank/DDBJ whole genome shotgun (WGS) entry which is preliminary data.</text>
</comment>
<feature type="region of interest" description="Disordered" evidence="1">
    <location>
        <begin position="284"/>
        <end position="305"/>
    </location>
</feature>
<feature type="signal peptide" evidence="2">
    <location>
        <begin position="1"/>
        <end position="20"/>
    </location>
</feature>
<keyword evidence="2" id="KW-0732">Signal</keyword>
<accession>A0A6N6RHN7</accession>
<evidence type="ECO:0000256" key="2">
    <source>
        <dbReference type="SAM" id="SignalP"/>
    </source>
</evidence>
<evidence type="ECO:0000256" key="1">
    <source>
        <dbReference type="SAM" id="MobiDB-lite"/>
    </source>
</evidence>
<keyword evidence="4" id="KW-1185">Reference proteome</keyword>
<organism evidence="3 4">
    <name type="scientific">Phaeocystidibacter luteus</name>
    <dbReference type="NCBI Taxonomy" id="911197"/>
    <lineage>
        <taxon>Bacteria</taxon>
        <taxon>Pseudomonadati</taxon>
        <taxon>Bacteroidota</taxon>
        <taxon>Flavobacteriia</taxon>
        <taxon>Flavobacteriales</taxon>
        <taxon>Phaeocystidibacteraceae</taxon>
        <taxon>Phaeocystidibacter</taxon>
    </lineage>
</organism>
<evidence type="ECO:0000313" key="3">
    <source>
        <dbReference type="EMBL" id="KAB2809772.1"/>
    </source>
</evidence>
<feature type="chain" id="PRO_5027106240" description="Lipoprotein" evidence="2">
    <location>
        <begin position="21"/>
        <end position="305"/>
    </location>
</feature>
<dbReference type="InterPro" id="IPR046230">
    <property type="entry name" value="DUF6263"/>
</dbReference>
<evidence type="ECO:0000313" key="4">
    <source>
        <dbReference type="Proteomes" id="UP000468650"/>
    </source>
</evidence>
<dbReference type="Pfam" id="PF19777">
    <property type="entry name" value="DUF6263"/>
    <property type="match status" value="1"/>
</dbReference>
<protein>
    <recommendedName>
        <fullName evidence="5">Lipoprotein</fullName>
    </recommendedName>
</protein>
<sequence length="305" mass="32934">MKLRTSLRSLSALSLVVALASCSNESAVLRLNVDENFSTTATTTMHMAMDITQGAEGQQMESDMEFELGLTGKAKSEAGNQVLVMSFENMRTEMTMDTMHVVYDTRDGATELSEDAMAMAALRGVRMEIEFSDRGDALQLLNKDEFADKVLDNLDQPDSMKVMMRGVIAQQFNIEQVQSQIGIYNLGFPEEAVTKGSTWTTENAQGGQLPLLIKTTYTVVGVSDSEVVLDVTGEIMVDPSAGPMASMMEMSGTQTGSMTVDRATGWIKTQEGSLTVDGSVNMPGAPQGGMTLKMQADYTTESSGM</sequence>